<dbReference type="Pfam" id="PF03625">
    <property type="entry name" value="DUF302"/>
    <property type="match status" value="1"/>
</dbReference>
<evidence type="ECO:0000256" key="1">
    <source>
        <dbReference type="SAM" id="SignalP"/>
    </source>
</evidence>
<keyword evidence="4" id="KW-1185">Reference proteome</keyword>
<reference evidence="3 4" key="1">
    <citation type="journal article" date="2024" name="Commun. Biol.">
        <title>Comparative genomic analysis of thermophilic fungi reveals convergent evolutionary adaptations and gene losses.</title>
        <authorList>
            <person name="Steindorff A.S."/>
            <person name="Aguilar-Pontes M.V."/>
            <person name="Robinson A.J."/>
            <person name="Andreopoulos B."/>
            <person name="LaButti K."/>
            <person name="Kuo A."/>
            <person name="Mondo S."/>
            <person name="Riley R."/>
            <person name="Otillar R."/>
            <person name="Haridas S."/>
            <person name="Lipzen A."/>
            <person name="Grimwood J."/>
            <person name="Schmutz J."/>
            <person name="Clum A."/>
            <person name="Reid I.D."/>
            <person name="Moisan M.C."/>
            <person name="Butler G."/>
            <person name="Nguyen T.T.M."/>
            <person name="Dewar K."/>
            <person name="Conant G."/>
            <person name="Drula E."/>
            <person name="Henrissat B."/>
            <person name="Hansel C."/>
            <person name="Singer S."/>
            <person name="Hutchinson M.I."/>
            <person name="de Vries R.P."/>
            <person name="Natvig D.O."/>
            <person name="Powell A.J."/>
            <person name="Tsang A."/>
            <person name="Grigoriev I.V."/>
        </authorList>
    </citation>
    <scope>NUCLEOTIDE SEQUENCE [LARGE SCALE GENOMIC DNA]</scope>
    <source>
        <strain evidence="3 4">CBS 494.80</strain>
    </source>
</reference>
<keyword evidence="1" id="KW-0732">Signal</keyword>
<dbReference type="InterPro" id="IPR005180">
    <property type="entry name" value="DUF302"/>
</dbReference>
<dbReference type="InterPro" id="IPR035923">
    <property type="entry name" value="TT1751-like_sf"/>
</dbReference>
<comment type="caution">
    <text evidence="3">The sequence shown here is derived from an EMBL/GenBank/DDBJ whole genome shotgun (WGS) entry which is preliminary data.</text>
</comment>
<gene>
    <name evidence="3" type="ORF">VTL71DRAFT_14671</name>
</gene>
<dbReference type="Proteomes" id="UP001595075">
    <property type="component" value="Unassembled WGS sequence"/>
</dbReference>
<feature type="signal peptide" evidence="1">
    <location>
        <begin position="1"/>
        <end position="23"/>
    </location>
</feature>
<protein>
    <recommendedName>
        <fullName evidence="2">DUF302 domain-containing protein</fullName>
    </recommendedName>
</protein>
<feature type="chain" id="PRO_5045241741" description="DUF302 domain-containing protein" evidence="1">
    <location>
        <begin position="24"/>
        <end position="205"/>
    </location>
</feature>
<dbReference type="SUPFAM" id="SSF103247">
    <property type="entry name" value="TT1751-like"/>
    <property type="match status" value="1"/>
</dbReference>
<proteinExistence type="predicted"/>
<accession>A0ABR4CL82</accession>
<sequence>MRLTHIFVVILLAICLYIKPCQSLASPTIDKVGSQTHSFITERQIVHTTKNFSLVMSSLYAEIGTTPQFPILAKNITSYNETTRLAFVEAINNAVGPKGFMLFQEYNHDFWLPLFNLSSNLGLKRIILGNPLVALTMLEHDLTAGLAVPVEILIRERSREDGGGTDVVWNLPSSLVVAGSSDRELSENAKALDEKLDDLIKCVVI</sequence>
<dbReference type="EMBL" id="JAZHXI010000007">
    <property type="protein sequence ID" value="KAL2069991.1"/>
    <property type="molecule type" value="Genomic_DNA"/>
</dbReference>
<evidence type="ECO:0000313" key="3">
    <source>
        <dbReference type="EMBL" id="KAL2069991.1"/>
    </source>
</evidence>
<feature type="domain" description="DUF302" evidence="2">
    <location>
        <begin position="124"/>
        <end position="170"/>
    </location>
</feature>
<evidence type="ECO:0000313" key="4">
    <source>
        <dbReference type="Proteomes" id="UP001595075"/>
    </source>
</evidence>
<name>A0ABR4CL82_9HELO</name>
<organism evidence="3 4">
    <name type="scientific">Oculimacula yallundae</name>
    <dbReference type="NCBI Taxonomy" id="86028"/>
    <lineage>
        <taxon>Eukaryota</taxon>
        <taxon>Fungi</taxon>
        <taxon>Dikarya</taxon>
        <taxon>Ascomycota</taxon>
        <taxon>Pezizomycotina</taxon>
        <taxon>Leotiomycetes</taxon>
        <taxon>Helotiales</taxon>
        <taxon>Ploettnerulaceae</taxon>
        <taxon>Oculimacula</taxon>
    </lineage>
</organism>
<evidence type="ECO:0000259" key="2">
    <source>
        <dbReference type="Pfam" id="PF03625"/>
    </source>
</evidence>
<dbReference type="CDD" id="cd14797">
    <property type="entry name" value="DUF302"/>
    <property type="match status" value="1"/>
</dbReference>
<dbReference type="Gene3D" id="3.30.310.70">
    <property type="entry name" value="TT1751-like domain"/>
    <property type="match status" value="1"/>
</dbReference>